<feature type="signal peptide" evidence="1">
    <location>
        <begin position="1"/>
        <end position="18"/>
    </location>
</feature>
<evidence type="ECO:0000313" key="2">
    <source>
        <dbReference type="EMBL" id="MYM90239.1"/>
    </source>
</evidence>
<sequence>MKQLLLACALLGAFAAHADEAASCSASAGSYRSGVVVKGPKFSHGQFRKGVELSHTHLKMKSDQDGKVYDVAIDNVFASGFKPNQKTVPASLSGIRVNDRVEACGQLYTDGGVGIHWVHTNCGKKPTQAKPDGWLKVISADGQPGQNIEDNQQYCSVFN</sequence>
<accession>A0A845GBT3</accession>
<evidence type="ECO:0000313" key="3">
    <source>
        <dbReference type="Proteomes" id="UP000470302"/>
    </source>
</evidence>
<name>A0A845GBT3_9BURK</name>
<dbReference type="EMBL" id="WWCW01000110">
    <property type="protein sequence ID" value="MYM90239.1"/>
    <property type="molecule type" value="Genomic_DNA"/>
</dbReference>
<reference evidence="2 3" key="1">
    <citation type="submission" date="2020-01" db="EMBL/GenBank/DDBJ databases">
        <title>Novel species isolated from a subtropical stream in China.</title>
        <authorList>
            <person name="Lu H."/>
        </authorList>
    </citation>
    <scope>NUCLEOTIDE SEQUENCE [LARGE SCALE GENOMIC DNA]</scope>
    <source>
        <strain evidence="2 3">FT82W</strain>
    </source>
</reference>
<gene>
    <name evidence="2" type="ORF">GTP91_24085</name>
</gene>
<dbReference type="AlphaFoldDB" id="A0A845GBT3"/>
<evidence type="ECO:0008006" key="4">
    <source>
        <dbReference type="Google" id="ProtNLM"/>
    </source>
</evidence>
<proteinExistence type="predicted"/>
<organism evidence="2 3">
    <name type="scientific">Duganella vulcania</name>
    <dbReference type="NCBI Taxonomy" id="2692166"/>
    <lineage>
        <taxon>Bacteria</taxon>
        <taxon>Pseudomonadati</taxon>
        <taxon>Pseudomonadota</taxon>
        <taxon>Betaproteobacteria</taxon>
        <taxon>Burkholderiales</taxon>
        <taxon>Oxalobacteraceae</taxon>
        <taxon>Telluria group</taxon>
        <taxon>Duganella</taxon>
    </lineage>
</organism>
<evidence type="ECO:0000256" key="1">
    <source>
        <dbReference type="SAM" id="SignalP"/>
    </source>
</evidence>
<dbReference type="RefSeq" id="WP_161099047.1">
    <property type="nucleotide sequence ID" value="NZ_WWCW01000110.1"/>
</dbReference>
<dbReference type="Proteomes" id="UP000470302">
    <property type="component" value="Unassembled WGS sequence"/>
</dbReference>
<protein>
    <recommendedName>
        <fullName evidence="4">DUF3465 domain-containing protein</fullName>
    </recommendedName>
</protein>
<keyword evidence="1" id="KW-0732">Signal</keyword>
<comment type="caution">
    <text evidence="2">The sequence shown here is derived from an EMBL/GenBank/DDBJ whole genome shotgun (WGS) entry which is preliminary data.</text>
</comment>
<feature type="chain" id="PRO_5032434625" description="DUF3465 domain-containing protein" evidence="1">
    <location>
        <begin position="19"/>
        <end position="159"/>
    </location>
</feature>